<accession>A0A249KS57</accession>
<dbReference type="PANTHER" id="PTHR13794:SF58">
    <property type="entry name" value="MITOCHONDRIAL ENOLASE SUPERFAMILY MEMBER 1"/>
    <property type="match status" value="1"/>
</dbReference>
<evidence type="ECO:0000256" key="3">
    <source>
        <dbReference type="ARBA" id="ARBA00022842"/>
    </source>
</evidence>
<reference evidence="5 6" key="1">
    <citation type="submission" date="2016-07" db="EMBL/GenBank/DDBJ databases">
        <title>High microdiversification within the ubiquitous acI lineage of Actinobacteria.</title>
        <authorList>
            <person name="Neuenschwander S.M."/>
            <person name="Salcher M."/>
            <person name="Ghai R."/>
            <person name="Pernthaler J."/>
        </authorList>
    </citation>
    <scope>NUCLEOTIDE SEQUENCE [LARGE SCALE GENOMIC DNA]</scope>
    <source>
        <strain evidence="5">MMS-IIA-15</strain>
    </source>
</reference>
<dbReference type="Pfam" id="PF02746">
    <property type="entry name" value="MR_MLE_N"/>
    <property type="match status" value="1"/>
</dbReference>
<keyword evidence="3" id="KW-0460">Magnesium</keyword>
<evidence type="ECO:0000313" key="6">
    <source>
        <dbReference type="Proteomes" id="UP000217186"/>
    </source>
</evidence>
<dbReference type="Gene3D" id="3.20.20.120">
    <property type="entry name" value="Enolase-like C-terminal domain"/>
    <property type="match status" value="1"/>
</dbReference>
<dbReference type="InterPro" id="IPR018110">
    <property type="entry name" value="Mandel_Rmase/mucon_lact_enz_CS"/>
</dbReference>
<dbReference type="CDD" id="cd03316">
    <property type="entry name" value="MR_like"/>
    <property type="match status" value="1"/>
</dbReference>
<keyword evidence="2" id="KW-0479">Metal-binding</keyword>
<feature type="domain" description="Mandelate racemase/muconate lactonizing enzyme C-terminal" evidence="4">
    <location>
        <begin position="129"/>
        <end position="233"/>
    </location>
</feature>
<dbReference type="Gene3D" id="3.30.390.10">
    <property type="entry name" value="Enolase-like, N-terminal domain"/>
    <property type="match status" value="1"/>
</dbReference>
<dbReference type="SFLD" id="SFLDS00001">
    <property type="entry name" value="Enolase"/>
    <property type="match status" value="1"/>
</dbReference>
<name>A0A249KS57_9ACTN</name>
<keyword evidence="6" id="KW-1185">Reference proteome</keyword>
<dbReference type="EMBL" id="CP016776">
    <property type="protein sequence ID" value="ASY19648.1"/>
    <property type="molecule type" value="Genomic_DNA"/>
</dbReference>
<sequence length="369" mass="41024">MIFGSITKLETFTDEFVCFVKVTTSDGHIGWGQTSNYHSDITAQVFHRQVAPWVLGKDASDIGALVTLVEAREHKFPGSYRARANAGLDTALWDLRGKVEGKPVVELLGGTAKKLRTYASSMRRDITPKDEAERLVKLRDEFGFDAFKWRVGAECGNDIDEWPGRTEEVVPVVSRALGDGISKLVDGNSGFSPKRAIEVGALLEAEGIGHFEEPCKYWELEETKQVTDALNIDVTGGEQDWDLVTWQRMIDMRAVDVLQPDIMYMGGIWRTLKVVEMAKKAGMPITPHSANLSLVTICTMHLLGAIPNPGKYLEFSIEGFEYYPWQKDLFLGNPFAIEGGKVQIPQGPGWGVEINPAWLAKAKYQVSEI</sequence>
<evidence type="ECO:0000256" key="2">
    <source>
        <dbReference type="ARBA" id="ARBA00022723"/>
    </source>
</evidence>
<dbReference type="SUPFAM" id="SSF51604">
    <property type="entry name" value="Enolase C-terminal domain-like"/>
    <property type="match status" value="1"/>
</dbReference>
<evidence type="ECO:0000313" key="5">
    <source>
        <dbReference type="EMBL" id="ASY19648.1"/>
    </source>
</evidence>
<gene>
    <name evidence="5" type="ORF">A7sIIA15_01890</name>
</gene>
<organism evidence="5 6">
    <name type="scientific">Candidatus Planktophila vernalis</name>
    <dbReference type="NCBI Taxonomy" id="1884907"/>
    <lineage>
        <taxon>Bacteria</taxon>
        <taxon>Bacillati</taxon>
        <taxon>Actinomycetota</taxon>
        <taxon>Actinomycetes</taxon>
        <taxon>Candidatus Nanopelagicales</taxon>
        <taxon>Candidatus Nanopelagicaceae</taxon>
        <taxon>Candidatus Planktophila</taxon>
    </lineage>
</organism>
<dbReference type="InterPro" id="IPR029065">
    <property type="entry name" value="Enolase_C-like"/>
</dbReference>
<dbReference type="PROSITE" id="PS00908">
    <property type="entry name" value="MR_MLE_1"/>
    <property type="match status" value="1"/>
</dbReference>
<dbReference type="SMART" id="SM00922">
    <property type="entry name" value="MR_MLE"/>
    <property type="match status" value="1"/>
</dbReference>
<dbReference type="InterPro" id="IPR046945">
    <property type="entry name" value="RHMD-like"/>
</dbReference>
<dbReference type="SFLD" id="SFLDG00179">
    <property type="entry name" value="mandelate_racemase"/>
    <property type="match status" value="1"/>
</dbReference>
<dbReference type="KEGG" id="pvn:A7sIIA15_01890"/>
<evidence type="ECO:0000256" key="1">
    <source>
        <dbReference type="ARBA" id="ARBA00001946"/>
    </source>
</evidence>
<dbReference type="GO" id="GO:0016836">
    <property type="term" value="F:hydro-lyase activity"/>
    <property type="evidence" value="ECO:0007669"/>
    <property type="project" value="TreeGrafter"/>
</dbReference>
<protein>
    <submittedName>
        <fullName evidence="5">Mandelate racemase</fullName>
    </submittedName>
</protein>
<dbReference type="PANTHER" id="PTHR13794">
    <property type="entry name" value="ENOLASE SUPERFAMILY, MANDELATE RACEMASE"/>
    <property type="match status" value="1"/>
</dbReference>
<evidence type="ECO:0000259" key="4">
    <source>
        <dbReference type="SMART" id="SM00922"/>
    </source>
</evidence>
<dbReference type="InterPro" id="IPR036849">
    <property type="entry name" value="Enolase-like_C_sf"/>
</dbReference>
<dbReference type="AlphaFoldDB" id="A0A249KS57"/>
<dbReference type="GO" id="GO:0016052">
    <property type="term" value="P:carbohydrate catabolic process"/>
    <property type="evidence" value="ECO:0007669"/>
    <property type="project" value="TreeGrafter"/>
</dbReference>
<proteinExistence type="predicted"/>
<dbReference type="Pfam" id="PF13378">
    <property type="entry name" value="MR_MLE_C"/>
    <property type="match status" value="1"/>
</dbReference>
<dbReference type="Proteomes" id="UP000217186">
    <property type="component" value="Chromosome"/>
</dbReference>
<comment type="cofactor">
    <cofactor evidence="1">
        <name>Mg(2+)</name>
        <dbReference type="ChEBI" id="CHEBI:18420"/>
    </cofactor>
</comment>
<dbReference type="RefSeq" id="WP_095685536.1">
    <property type="nucleotide sequence ID" value="NZ_CP016776.1"/>
</dbReference>
<dbReference type="InterPro" id="IPR029017">
    <property type="entry name" value="Enolase-like_N"/>
</dbReference>
<dbReference type="OrthoDB" id="9796450at2"/>
<dbReference type="SUPFAM" id="SSF54826">
    <property type="entry name" value="Enolase N-terminal domain-like"/>
    <property type="match status" value="1"/>
</dbReference>
<dbReference type="InterPro" id="IPR013342">
    <property type="entry name" value="Mandelate_racemase_C"/>
</dbReference>
<dbReference type="GO" id="GO:0000287">
    <property type="term" value="F:magnesium ion binding"/>
    <property type="evidence" value="ECO:0007669"/>
    <property type="project" value="TreeGrafter"/>
</dbReference>
<dbReference type="InterPro" id="IPR013341">
    <property type="entry name" value="Mandelate_racemase_N_dom"/>
</dbReference>
<dbReference type="GO" id="GO:0009063">
    <property type="term" value="P:amino acid catabolic process"/>
    <property type="evidence" value="ECO:0007669"/>
    <property type="project" value="InterPro"/>
</dbReference>